<evidence type="ECO:0000256" key="11">
    <source>
        <dbReference type="SAM" id="MobiDB-lite"/>
    </source>
</evidence>
<comment type="pathway">
    <text evidence="2">Amino-acid biosynthesis; L-lysine biosynthesis via DAP pathway; (S)-tetrahydrodipicolinate from L-aspartate: step 3/4.</text>
</comment>
<organism evidence="12">
    <name type="scientific">Chloropicon laureae</name>
    <dbReference type="NCBI Taxonomy" id="464258"/>
    <lineage>
        <taxon>Eukaryota</taxon>
        <taxon>Viridiplantae</taxon>
        <taxon>Chlorophyta</taxon>
        <taxon>Chloropicophyceae</taxon>
        <taxon>Chloropicales</taxon>
        <taxon>Chloropicaceae</taxon>
        <taxon>Chloropicon</taxon>
    </lineage>
</organism>
<dbReference type="InterPro" id="IPR020624">
    <property type="entry name" value="Schiff_base-form_aldolases_CS"/>
</dbReference>
<dbReference type="PANTHER" id="PTHR12128">
    <property type="entry name" value="DIHYDRODIPICOLINATE SYNTHASE"/>
    <property type="match status" value="1"/>
</dbReference>
<evidence type="ECO:0000256" key="1">
    <source>
        <dbReference type="ARBA" id="ARBA00003294"/>
    </source>
</evidence>
<evidence type="ECO:0000313" key="12">
    <source>
        <dbReference type="EMBL" id="CAE0010796.1"/>
    </source>
</evidence>
<gene>
    <name evidence="12" type="ORF">CLAU1311_LOCUS1300</name>
</gene>
<evidence type="ECO:0000256" key="6">
    <source>
        <dbReference type="ARBA" id="ARBA00022915"/>
    </source>
</evidence>
<dbReference type="PRINTS" id="PR00146">
    <property type="entry name" value="DHPICSNTHASE"/>
</dbReference>
<dbReference type="Gene3D" id="3.20.20.70">
    <property type="entry name" value="Aldolase class I"/>
    <property type="match status" value="1"/>
</dbReference>
<dbReference type="SUPFAM" id="SSF51569">
    <property type="entry name" value="Aldolase"/>
    <property type="match status" value="1"/>
</dbReference>
<dbReference type="EMBL" id="HBHU01002011">
    <property type="protein sequence ID" value="CAE0010796.1"/>
    <property type="molecule type" value="Transcribed_RNA"/>
</dbReference>
<reference evidence="12" key="1">
    <citation type="submission" date="2021-01" db="EMBL/GenBank/DDBJ databases">
        <authorList>
            <person name="Corre E."/>
            <person name="Pelletier E."/>
            <person name="Niang G."/>
            <person name="Scheremetjew M."/>
            <person name="Finn R."/>
            <person name="Kale V."/>
            <person name="Holt S."/>
            <person name="Cochrane G."/>
            <person name="Meng A."/>
            <person name="Brown T."/>
            <person name="Cohen L."/>
        </authorList>
    </citation>
    <scope>NUCLEOTIDE SEQUENCE</scope>
    <source>
        <strain evidence="12">RCC856</strain>
    </source>
</reference>
<protein>
    <recommendedName>
        <fullName evidence="4">4-hydroxy-tetrahydrodipicolinate synthase</fullName>
        <ecNumber evidence="4">4.3.3.7</ecNumber>
    </recommendedName>
</protein>
<name>A0A7S2YX81_9CHLO</name>
<dbReference type="CDD" id="cd00950">
    <property type="entry name" value="DHDPS"/>
    <property type="match status" value="1"/>
</dbReference>
<evidence type="ECO:0000256" key="8">
    <source>
        <dbReference type="ARBA" id="ARBA00023239"/>
    </source>
</evidence>
<feature type="compositionally biased region" description="Polar residues" evidence="11">
    <location>
        <begin position="1"/>
        <end position="18"/>
    </location>
</feature>
<proteinExistence type="inferred from homology"/>
<dbReference type="PROSITE" id="PS00666">
    <property type="entry name" value="DHDPS_2"/>
    <property type="match status" value="1"/>
</dbReference>
<dbReference type="InterPro" id="IPR005263">
    <property type="entry name" value="DapA"/>
</dbReference>
<keyword evidence="7" id="KW-0457">Lysine biosynthesis</keyword>
<dbReference type="AlphaFoldDB" id="A0A7S2YX81"/>
<evidence type="ECO:0000256" key="7">
    <source>
        <dbReference type="ARBA" id="ARBA00023154"/>
    </source>
</evidence>
<dbReference type="GO" id="GO:0008840">
    <property type="term" value="F:4-hydroxy-tetrahydrodipicolinate synthase activity"/>
    <property type="evidence" value="ECO:0007669"/>
    <property type="project" value="UniProtKB-EC"/>
</dbReference>
<comment type="catalytic activity">
    <reaction evidence="10">
        <text>L-aspartate 4-semialdehyde + pyruvate = (2S,4S)-4-hydroxy-2,3,4,5-tetrahydrodipicolinate + H2O + H(+)</text>
        <dbReference type="Rhea" id="RHEA:34171"/>
        <dbReference type="ChEBI" id="CHEBI:15361"/>
        <dbReference type="ChEBI" id="CHEBI:15377"/>
        <dbReference type="ChEBI" id="CHEBI:15378"/>
        <dbReference type="ChEBI" id="CHEBI:67139"/>
        <dbReference type="ChEBI" id="CHEBI:537519"/>
        <dbReference type="EC" id="4.3.3.7"/>
    </reaction>
</comment>
<dbReference type="GO" id="GO:0019877">
    <property type="term" value="P:diaminopimelate biosynthetic process"/>
    <property type="evidence" value="ECO:0007669"/>
    <property type="project" value="UniProtKB-KW"/>
</dbReference>
<feature type="region of interest" description="Disordered" evidence="11">
    <location>
        <begin position="1"/>
        <end position="29"/>
    </location>
</feature>
<dbReference type="Pfam" id="PF00701">
    <property type="entry name" value="DHDPS"/>
    <property type="match status" value="1"/>
</dbReference>
<dbReference type="EC" id="4.3.3.7" evidence="4"/>
<evidence type="ECO:0000256" key="9">
    <source>
        <dbReference type="ARBA" id="ARBA00023270"/>
    </source>
</evidence>
<sequence>MVQGFQTASRPRTGTRVSQGRVGGARPLLRRGEGERKARVCLPCPATATAADNKKLQIVEDLQKTRLITALKTPYLENGRFDLPAYDAFLEKQIENGVEGVIVGGTTGEGQLMSWDEHIMLIAHTVNAFGRDVKVIGNTGSNSTREAMHATEQGFNVGMHASLQINPYYGKTSEDGLRVHFEKVMDMGPAMIYNVPPRTGQDIRPEIMESLAEHRHFIGVKECMGNERIAHYSAQGICCWSGNDDEAHDARHDAGAVGVVSVTSNVIPSIYAKLMGSEAQPELNAKVQKLVSWLFAEPNPIGVNTCLCMTGQVQPVFRLPYTPYNKEMQEEGLQLLKELGEDVIGHENLRVIDQSEFTILDFF</sequence>
<dbReference type="PANTHER" id="PTHR12128:SF15">
    <property type="entry name" value="4-HYDROXY-TETRAHYDRODIPICOLINATE SYNTHASE 1, CHLOROPLASTIC"/>
    <property type="match status" value="1"/>
</dbReference>
<dbReference type="GO" id="GO:0009089">
    <property type="term" value="P:lysine biosynthetic process via diaminopimelate"/>
    <property type="evidence" value="ECO:0007669"/>
    <property type="project" value="UniProtKB-UniPathway"/>
</dbReference>
<evidence type="ECO:0000256" key="2">
    <source>
        <dbReference type="ARBA" id="ARBA00005120"/>
    </source>
</evidence>
<dbReference type="InterPro" id="IPR020625">
    <property type="entry name" value="Schiff_base-form_aldolases_AS"/>
</dbReference>
<dbReference type="InterPro" id="IPR013785">
    <property type="entry name" value="Aldolase_TIM"/>
</dbReference>
<evidence type="ECO:0000256" key="4">
    <source>
        <dbReference type="ARBA" id="ARBA00012086"/>
    </source>
</evidence>
<evidence type="ECO:0000256" key="3">
    <source>
        <dbReference type="ARBA" id="ARBA00007592"/>
    </source>
</evidence>
<keyword evidence="9" id="KW-0704">Schiff base</keyword>
<evidence type="ECO:0000256" key="5">
    <source>
        <dbReference type="ARBA" id="ARBA00022605"/>
    </source>
</evidence>
<dbReference type="InterPro" id="IPR002220">
    <property type="entry name" value="DapA-like"/>
</dbReference>
<dbReference type="NCBIfam" id="TIGR00674">
    <property type="entry name" value="dapA"/>
    <property type="match status" value="1"/>
</dbReference>
<dbReference type="SMART" id="SM01130">
    <property type="entry name" value="DHDPS"/>
    <property type="match status" value="1"/>
</dbReference>
<accession>A0A7S2YX81</accession>
<comment type="function">
    <text evidence="1">Catalyzes the condensation of (S)-aspartate-beta-semialdehyde [(S)-ASA] and pyruvate to 4-hydroxy-tetrahydrodipicolinate (HTPA).</text>
</comment>
<dbReference type="UniPathway" id="UPA00034">
    <property type="reaction ID" value="UER00017"/>
</dbReference>
<comment type="similarity">
    <text evidence="3">Belongs to the DapA family.</text>
</comment>
<evidence type="ECO:0000256" key="10">
    <source>
        <dbReference type="ARBA" id="ARBA00047836"/>
    </source>
</evidence>
<keyword evidence="6" id="KW-0220">Diaminopimelate biosynthesis</keyword>
<keyword evidence="5" id="KW-0028">Amino-acid biosynthesis</keyword>
<keyword evidence="8" id="KW-0456">Lyase</keyword>
<dbReference type="PROSITE" id="PS00665">
    <property type="entry name" value="DHDPS_1"/>
    <property type="match status" value="1"/>
</dbReference>